<dbReference type="SUPFAM" id="SSF56112">
    <property type="entry name" value="Protein kinase-like (PK-like)"/>
    <property type="match status" value="1"/>
</dbReference>
<dbReference type="Proteomes" id="UP000182658">
    <property type="component" value="Unassembled WGS sequence"/>
</dbReference>
<dbReference type="OrthoDB" id="4062651at2759"/>
<evidence type="ECO:0000256" key="1">
    <source>
        <dbReference type="SAM" id="MobiDB-lite"/>
    </source>
</evidence>
<dbReference type="PANTHER" id="PTHR44305:SF24">
    <property type="entry name" value="TYROSINE-PROTEIN KINASE C03B1.5-RELATED"/>
    <property type="match status" value="1"/>
</dbReference>
<evidence type="ECO:0000313" key="4">
    <source>
        <dbReference type="Proteomes" id="UP000182658"/>
    </source>
</evidence>
<accession>A0A1J7J0Y8</accession>
<proteinExistence type="predicted"/>
<dbReference type="PANTHER" id="PTHR44305">
    <property type="entry name" value="SI:DKEY-192D15.2-RELATED"/>
    <property type="match status" value="1"/>
</dbReference>
<dbReference type="InterPro" id="IPR000719">
    <property type="entry name" value="Prot_kinase_dom"/>
</dbReference>
<name>A0A1J7J0Y8_9PEZI</name>
<feature type="domain" description="Protein kinase" evidence="2">
    <location>
        <begin position="100"/>
        <end position="519"/>
    </location>
</feature>
<dbReference type="PROSITE" id="PS50011">
    <property type="entry name" value="PROTEIN_KINASE_DOM"/>
    <property type="match status" value="1"/>
</dbReference>
<sequence length="583" mass="66228">MANNPNNDAFVQMQKARMDFFNLWRHNNPICQNYDRRARQPVLDALQFPRAGQWPGHVRRTTFPQLYRIVKSSHKGPEEHRRRAQRHATALDGVLKFADLRVGRILGWGGLGIACEVEGTKAHGEPLKVVCKVALHDSEKEAMSIEKGWHILLAGARHIVQRVVLEERHPVPAGSRHRDDRQTQSQPVGDRAEGQNPASLARSQSVGSNGDLLYRRQVMNDVRSFNRRMLRTQLDEREDLLFIEFMRRGDLYNAIGKVSMSGVDFPNQVLWPILDCLFKGVVAMAFPNVWHAEDQDPEHENVPQRTEVLDDSLWEPNQVDGTLVHFDLDPQNILVGDYDDDEHSVLPVVKIADLGLCHDVDILMRTNALDMWGTRKIGKFHIYTPEQFTPEWDYITGAPIAEPDGDKGTAGNYHWWTNMYQVAQVMWQLITLHSIECPPVAEAYTINLPDGTTETRWSYGMLMLDPTYDTIGIDRDLRELIMLCMSHVPSHRPTMKFIDTALKEKLRRLGEQPAEHRELVQQFCEQLWTEAPPPAQQPATLAGVAAAQAAAAPLSFQQGATQANFQAQQYSASDPVEERRRAG</sequence>
<dbReference type="EMBL" id="KV875100">
    <property type="protein sequence ID" value="OIW26993.1"/>
    <property type="molecule type" value="Genomic_DNA"/>
</dbReference>
<feature type="region of interest" description="Disordered" evidence="1">
    <location>
        <begin position="168"/>
        <end position="205"/>
    </location>
</feature>
<dbReference type="Gene3D" id="1.10.510.10">
    <property type="entry name" value="Transferase(Phosphotransferase) domain 1"/>
    <property type="match status" value="1"/>
</dbReference>
<keyword evidence="4" id="KW-1185">Reference proteome</keyword>
<feature type="compositionally biased region" description="Basic and acidic residues" evidence="1">
    <location>
        <begin position="168"/>
        <end position="182"/>
    </location>
</feature>
<dbReference type="GO" id="GO:0004672">
    <property type="term" value="F:protein kinase activity"/>
    <property type="evidence" value="ECO:0007669"/>
    <property type="project" value="InterPro"/>
</dbReference>
<dbReference type="InParanoid" id="A0A1J7J0Y8"/>
<dbReference type="InterPro" id="IPR053083">
    <property type="entry name" value="TF_kinase-domain_protein"/>
</dbReference>
<dbReference type="AlphaFoldDB" id="A0A1J7J0Y8"/>
<dbReference type="InterPro" id="IPR011009">
    <property type="entry name" value="Kinase-like_dom_sf"/>
</dbReference>
<gene>
    <name evidence="3" type="ORF">CONLIGDRAFT_494166</name>
</gene>
<protein>
    <recommendedName>
        <fullName evidence="2">Protein kinase domain-containing protein</fullName>
    </recommendedName>
</protein>
<organism evidence="3 4">
    <name type="scientific">Coniochaeta ligniaria NRRL 30616</name>
    <dbReference type="NCBI Taxonomy" id="1408157"/>
    <lineage>
        <taxon>Eukaryota</taxon>
        <taxon>Fungi</taxon>
        <taxon>Dikarya</taxon>
        <taxon>Ascomycota</taxon>
        <taxon>Pezizomycotina</taxon>
        <taxon>Sordariomycetes</taxon>
        <taxon>Sordariomycetidae</taxon>
        <taxon>Coniochaetales</taxon>
        <taxon>Coniochaetaceae</taxon>
        <taxon>Coniochaeta</taxon>
    </lineage>
</organism>
<evidence type="ECO:0000313" key="3">
    <source>
        <dbReference type="EMBL" id="OIW26993.1"/>
    </source>
</evidence>
<dbReference type="STRING" id="1408157.A0A1J7J0Y8"/>
<reference evidence="3 4" key="1">
    <citation type="submission" date="2016-10" db="EMBL/GenBank/DDBJ databases">
        <title>Draft genome sequence of Coniochaeta ligniaria NRRL30616, a lignocellulolytic fungus for bioabatement of inhibitors in plant biomass hydrolysates.</title>
        <authorList>
            <consortium name="DOE Joint Genome Institute"/>
            <person name="Jimenez D.J."/>
            <person name="Hector R.E."/>
            <person name="Riley R."/>
            <person name="Sun H."/>
            <person name="Grigoriev I.V."/>
            <person name="Van Elsas J.D."/>
            <person name="Nichols N.N."/>
        </authorList>
    </citation>
    <scope>NUCLEOTIDE SEQUENCE [LARGE SCALE GENOMIC DNA]</scope>
    <source>
        <strain evidence="3 4">NRRL 30616</strain>
    </source>
</reference>
<dbReference type="SMART" id="SM00220">
    <property type="entry name" value="S_TKc"/>
    <property type="match status" value="1"/>
</dbReference>
<dbReference type="GO" id="GO:0005524">
    <property type="term" value="F:ATP binding"/>
    <property type="evidence" value="ECO:0007669"/>
    <property type="project" value="InterPro"/>
</dbReference>
<feature type="compositionally biased region" description="Polar residues" evidence="1">
    <location>
        <begin position="196"/>
        <end position="205"/>
    </location>
</feature>
<evidence type="ECO:0000259" key="2">
    <source>
        <dbReference type="PROSITE" id="PS50011"/>
    </source>
</evidence>